<feature type="compositionally biased region" description="Polar residues" evidence="1">
    <location>
        <begin position="105"/>
        <end position="118"/>
    </location>
</feature>
<dbReference type="EMBL" id="CGCX01001207">
    <property type="protein sequence ID" value="CFR90700.1"/>
    <property type="molecule type" value="Genomic_DNA"/>
</dbReference>
<protein>
    <submittedName>
        <fullName evidence="2">Uncharacterized protein</fullName>
    </submittedName>
</protein>
<feature type="region of interest" description="Disordered" evidence="1">
    <location>
        <begin position="101"/>
        <end position="125"/>
    </location>
</feature>
<name>A0A654U3C9_MYCTX</name>
<evidence type="ECO:0000313" key="5">
    <source>
        <dbReference type="Proteomes" id="UP000048948"/>
    </source>
</evidence>
<evidence type="ECO:0000313" key="2">
    <source>
        <dbReference type="EMBL" id="CFR90700.1"/>
    </source>
</evidence>
<proteinExistence type="predicted"/>
<gene>
    <name evidence="2" type="ORF">ERS007657_02860</name>
    <name evidence="3" type="ORF">ERS027646_04240</name>
</gene>
<dbReference type="Proteomes" id="UP000046680">
    <property type="component" value="Unassembled WGS sequence"/>
</dbReference>
<dbReference type="AlphaFoldDB" id="A0A654U3C9"/>
<accession>A0A654U3C9</accession>
<evidence type="ECO:0000313" key="4">
    <source>
        <dbReference type="Proteomes" id="UP000046680"/>
    </source>
</evidence>
<dbReference type="EMBL" id="CNGE01001224">
    <property type="protein sequence ID" value="CKT88052.1"/>
    <property type="molecule type" value="Genomic_DNA"/>
</dbReference>
<reference evidence="4 5" key="1">
    <citation type="submission" date="2015-03" db="EMBL/GenBank/DDBJ databases">
        <authorList>
            <consortium name="Pathogen Informatics"/>
        </authorList>
    </citation>
    <scope>NUCLEOTIDE SEQUENCE [LARGE SCALE GENOMIC DNA]</scope>
    <source>
        <strain evidence="3 5">Bir 172</strain>
        <strain evidence="2 4">C09601061</strain>
    </source>
</reference>
<sequence length="209" mass="21070">MASCTIVNSRWVAGLSTGSRPVSATMTITNATKASTPASDTTWPGWSIVLATSAPRLADPAGMDSANTASRIVGSTSAAMVISRLAPMPPKEVPVSMPARVSATVPRNSSPTTANKSALGSRGDPVATRGAIAAIKSVVPATITGAAANTIVVPAGVICCLPSCLSRSRHGCSRPAPARPSQRARTCRVIPMTSGAPTMTPPICAAPAR</sequence>
<evidence type="ECO:0000256" key="1">
    <source>
        <dbReference type="SAM" id="MobiDB-lite"/>
    </source>
</evidence>
<dbReference type="Proteomes" id="UP000048948">
    <property type="component" value="Unassembled WGS sequence"/>
</dbReference>
<organism evidence="2 4">
    <name type="scientific">Mycobacterium tuberculosis</name>
    <dbReference type="NCBI Taxonomy" id="1773"/>
    <lineage>
        <taxon>Bacteria</taxon>
        <taxon>Bacillati</taxon>
        <taxon>Actinomycetota</taxon>
        <taxon>Actinomycetes</taxon>
        <taxon>Mycobacteriales</taxon>
        <taxon>Mycobacteriaceae</taxon>
        <taxon>Mycobacterium</taxon>
        <taxon>Mycobacterium tuberculosis complex</taxon>
    </lineage>
</organism>
<evidence type="ECO:0000313" key="3">
    <source>
        <dbReference type="EMBL" id="CKT88052.1"/>
    </source>
</evidence>